<keyword evidence="4" id="KW-1185">Reference proteome</keyword>
<name>A0ABX2DFD9_9SPHI</name>
<dbReference type="InterPro" id="IPR036291">
    <property type="entry name" value="NAD(P)-bd_dom_sf"/>
</dbReference>
<proteinExistence type="inferred from homology"/>
<organism evidence="3 4">
    <name type="scientific">Pedobacter boryungensis</name>
    <dbReference type="NCBI Taxonomy" id="869962"/>
    <lineage>
        <taxon>Bacteria</taxon>
        <taxon>Pseudomonadati</taxon>
        <taxon>Bacteroidota</taxon>
        <taxon>Sphingobacteriia</taxon>
        <taxon>Sphingobacteriales</taxon>
        <taxon>Sphingobacteriaceae</taxon>
        <taxon>Pedobacter</taxon>
    </lineage>
</organism>
<comment type="similarity">
    <text evidence="1">Belongs to the NAD(P)-dependent epimerase/dehydratase family.</text>
</comment>
<dbReference type="SUPFAM" id="SSF51735">
    <property type="entry name" value="NAD(P)-binding Rossmann-fold domains"/>
    <property type="match status" value="1"/>
</dbReference>
<evidence type="ECO:0000259" key="2">
    <source>
        <dbReference type="Pfam" id="PF01370"/>
    </source>
</evidence>
<dbReference type="Gene3D" id="3.40.50.720">
    <property type="entry name" value="NAD(P)-binding Rossmann-like Domain"/>
    <property type="match status" value="1"/>
</dbReference>
<dbReference type="Pfam" id="PF01370">
    <property type="entry name" value="Epimerase"/>
    <property type="match status" value="1"/>
</dbReference>
<sequence length="283" mass="31934">MNKDVIILAGGGFLGRTLINSLKLNGYNQIGCIDLVNPNIDGVEFYALDLLKSSTEDLISIIKNYNIVVNCLGQITNPINICFRLNTEGINRITDAVVKTNKFLFHFSTVTVYGSVKSANEETDLNPETPYSCSKAFAEYLIESKLDDNKYCIVRLSNLYGDEQPKGVFSYMKRSYNSDRILEFNNNGEMVRYYLHVKDCASIAVELLSQSISGKYNLIGPDRFTLKELISSAEQVLHIKFQGFFDNVVAPDNTLHITDEKLKKQIGIKYNNSIPESFKVIFK</sequence>
<evidence type="ECO:0000313" key="3">
    <source>
        <dbReference type="EMBL" id="NQX32765.1"/>
    </source>
</evidence>
<protein>
    <submittedName>
        <fullName evidence="3">NAD-dependent epimerase/dehydratase family protein</fullName>
    </submittedName>
</protein>
<dbReference type="EMBL" id="JABMKV010000003">
    <property type="protein sequence ID" value="NQX32765.1"/>
    <property type="molecule type" value="Genomic_DNA"/>
</dbReference>
<comment type="caution">
    <text evidence="3">The sequence shown here is derived from an EMBL/GenBank/DDBJ whole genome shotgun (WGS) entry which is preliminary data.</text>
</comment>
<evidence type="ECO:0000313" key="4">
    <source>
        <dbReference type="Proteomes" id="UP000762110"/>
    </source>
</evidence>
<dbReference type="CDD" id="cd08946">
    <property type="entry name" value="SDR_e"/>
    <property type="match status" value="1"/>
</dbReference>
<evidence type="ECO:0000256" key="1">
    <source>
        <dbReference type="ARBA" id="ARBA00007637"/>
    </source>
</evidence>
<accession>A0ABX2DFD9</accession>
<dbReference type="RefSeq" id="WP_173273126.1">
    <property type="nucleotide sequence ID" value="NZ_JABMKV010000003.1"/>
</dbReference>
<gene>
    <name evidence="3" type="ORF">HQN85_13570</name>
</gene>
<dbReference type="Proteomes" id="UP000762110">
    <property type="component" value="Unassembled WGS sequence"/>
</dbReference>
<dbReference type="InterPro" id="IPR001509">
    <property type="entry name" value="Epimerase_deHydtase"/>
</dbReference>
<reference evidence="3 4" key="1">
    <citation type="submission" date="2020-05" db="EMBL/GenBank/DDBJ databases">
        <title>Description of Pedobacter foliorum sp. nov.</title>
        <authorList>
            <person name="Qi S."/>
            <person name="Carlier A."/>
            <person name="Cnockaert M."/>
            <person name="Vandamme P."/>
        </authorList>
    </citation>
    <scope>NUCLEOTIDE SEQUENCE [LARGE SCALE GENOMIC DNA]</scope>
    <source>
        <strain evidence="3 4">LMG 31300</strain>
    </source>
</reference>
<dbReference type="PANTHER" id="PTHR43000">
    <property type="entry name" value="DTDP-D-GLUCOSE 4,6-DEHYDRATASE-RELATED"/>
    <property type="match status" value="1"/>
</dbReference>
<feature type="domain" description="NAD-dependent epimerase/dehydratase" evidence="2">
    <location>
        <begin position="7"/>
        <end position="216"/>
    </location>
</feature>